<dbReference type="EC" id="2.7.7.6" evidence="13"/>
<keyword evidence="14" id="KW-0812">Transmembrane</keyword>
<comment type="caution">
    <text evidence="19">The sequence shown here is derived from an EMBL/GenBank/DDBJ whole genome shotgun (WGS) entry which is preliminary data.</text>
</comment>
<evidence type="ECO:0000256" key="7">
    <source>
        <dbReference type="ARBA" id="ARBA00022771"/>
    </source>
</evidence>
<dbReference type="InterPro" id="IPR007121">
    <property type="entry name" value="RNA_pol_bsu_CS"/>
</dbReference>
<comment type="catalytic activity">
    <reaction evidence="13">
        <text>RNA(n) + a ribonucleoside 5'-triphosphate = RNA(n+1) + diphosphate</text>
        <dbReference type="Rhea" id="RHEA:21248"/>
        <dbReference type="Rhea" id="RHEA-COMP:14527"/>
        <dbReference type="Rhea" id="RHEA-COMP:17342"/>
        <dbReference type="ChEBI" id="CHEBI:33019"/>
        <dbReference type="ChEBI" id="CHEBI:61557"/>
        <dbReference type="ChEBI" id="CHEBI:140395"/>
        <dbReference type="EC" id="2.7.7.6"/>
    </reaction>
</comment>
<dbReference type="Pfam" id="PF04565">
    <property type="entry name" value="RNA_pol_Rpb2_3"/>
    <property type="match status" value="1"/>
</dbReference>
<evidence type="ECO:0000259" key="17">
    <source>
        <dbReference type="Pfam" id="PF04565"/>
    </source>
</evidence>
<keyword evidence="8" id="KW-0862">Zinc</keyword>
<dbReference type="InterPro" id="IPR007641">
    <property type="entry name" value="RNA_pol_Rpb2_7"/>
</dbReference>
<dbReference type="InterPro" id="IPR015712">
    <property type="entry name" value="DNA-dir_RNA_pol_su2"/>
</dbReference>
<feature type="domain" description="DNA-directed RNA polymerase subunit 2 hybrid-binding" evidence="15">
    <location>
        <begin position="133"/>
        <end position="440"/>
    </location>
</feature>
<dbReference type="GO" id="GO:0000428">
    <property type="term" value="C:DNA-directed RNA polymerase complex"/>
    <property type="evidence" value="ECO:0007669"/>
    <property type="project" value="UniProtKB-KW"/>
</dbReference>
<proteinExistence type="inferred from homology"/>
<feature type="domain" description="RNA polymerase Rpb2" evidence="17">
    <location>
        <begin position="1"/>
        <end position="25"/>
    </location>
</feature>
<keyword evidence="14" id="KW-1133">Transmembrane helix</keyword>
<dbReference type="CDD" id="cd00653">
    <property type="entry name" value="RNA_pol_B_RPB2"/>
    <property type="match status" value="1"/>
</dbReference>
<keyword evidence="6" id="KW-0479">Metal-binding</keyword>
<organism evidence="19 20">
    <name type="scientific">Dipteronia dyeriana</name>
    <dbReference type="NCBI Taxonomy" id="168575"/>
    <lineage>
        <taxon>Eukaryota</taxon>
        <taxon>Viridiplantae</taxon>
        <taxon>Streptophyta</taxon>
        <taxon>Embryophyta</taxon>
        <taxon>Tracheophyta</taxon>
        <taxon>Spermatophyta</taxon>
        <taxon>Magnoliopsida</taxon>
        <taxon>eudicotyledons</taxon>
        <taxon>Gunneridae</taxon>
        <taxon>Pentapetalae</taxon>
        <taxon>rosids</taxon>
        <taxon>malvids</taxon>
        <taxon>Sapindales</taxon>
        <taxon>Sapindaceae</taxon>
        <taxon>Hippocastanoideae</taxon>
        <taxon>Acereae</taxon>
        <taxon>Dipteronia</taxon>
    </lineage>
</organism>
<evidence type="ECO:0000313" key="19">
    <source>
        <dbReference type="EMBL" id="KAK2644058.1"/>
    </source>
</evidence>
<evidence type="ECO:0000256" key="6">
    <source>
        <dbReference type="ARBA" id="ARBA00022723"/>
    </source>
</evidence>
<dbReference type="Gene3D" id="2.40.50.150">
    <property type="match status" value="1"/>
</dbReference>
<comment type="subcellular location">
    <subcellularLocation>
        <location evidence="1">Nucleus</location>
    </subcellularLocation>
</comment>
<dbReference type="InterPro" id="IPR014724">
    <property type="entry name" value="RNA_pol_RPB2_OB-fold"/>
</dbReference>
<dbReference type="InterPro" id="IPR007646">
    <property type="entry name" value="RNA_pol_Rpb2_4"/>
</dbReference>
<evidence type="ECO:0000256" key="10">
    <source>
        <dbReference type="ARBA" id="ARBA00023163"/>
    </source>
</evidence>
<evidence type="ECO:0000256" key="8">
    <source>
        <dbReference type="ARBA" id="ARBA00022833"/>
    </source>
</evidence>
<reference evidence="19" key="1">
    <citation type="journal article" date="2023" name="Plant J.">
        <title>Genome sequences and population genomics provide insights into the demographic history, inbreeding, and mutation load of two 'living fossil' tree species of Dipteronia.</title>
        <authorList>
            <person name="Feng Y."/>
            <person name="Comes H.P."/>
            <person name="Chen J."/>
            <person name="Zhu S."/>
            <person name="Lu R."/>
            <person name="Zhang X."/>
            <person name="Li P."/>
            <person name="Qiu J."/>
            <person name="Olsen K.M."/>
            <person name="Qiu Y."/>
        </authorList>
    </citation>
    <scope>NUCLEOTIDE SEQUENCE</scope>
    <source>
        <strain evidence="19">KIB01</strain>
    </source>
</reference>
<dbReference type="GO" id="GO:0005634">
    <property type="term" value="C:nucleus"/>
    <property type="evidence" value="ECO:0007669"/>
    <property type="project" value="UniProtKB-SubCell"/>
</dbReference>
<dbReference type="Pfam" id="PF00562">
    <property type="entry name" value="RNA_pol_Rpb2_6"/>
    <property type="match status" value="1"/>
</dbReference>
<comment type="function">
    <text evidence="13">DNA-dependent RNA polymerase catalyzes the transcription of DNA into RNA using the four ribonucleoside triphosphates as substrates.</text>
</comment>
<dbReference type="FunFam" id="2.40.50.150:FF:000002">
    <property type="entry name" value="DNA-directed RNA polymerase subunit beta"/>
    <property type="match status" value="1"/>
</dbReference>
<dbReference type="Pfam" id="PF04566">
    <property type="entry name" value="RNA_pol_Rpb2_4"/>
    <property type="match status" value="1"/>
</dbReference>
<dbReference type="InterPro" id="IPR037033">
    <property type="entry name" value="DNA-dir_RNAP_su2_hyb_sf"/>
</dbReference>
<evidence type="ECO:0000256" key="1">
    <source>
        <dbReference type="ARBA" id="ARBA00004123"/>
    </source>
</evidence>
<keyword evidence="4 13" id="KW-0808">Transferase</keyword>
<name>A0AAD9WVG5_9ROSI</name>
<keyword evidence="3 13" id="KW-0240">DNA-directed RNA polymerase</keyword>
<feature type="domain" description="RNA polymerase Rpb2" evidence="16">
    <location>
        <begin position="442"/>
        <end position="532"/>
    </location>
</feature>
<keyword evidence="10 13" id="KW-0804">Transcription</keyword>
<gene>
    <name evidence="19" type="ORF">Ddye_019253</name>
</gene>
<dbReference type="EMBL" id="JANJYI010000006">
    <property type="protein sequence ID" value="KAK2644058.1"/>
    <property type="molecule type" value="Genomic_DNA"/>
</dbReference>
<dbReference type="InterPro" id="IPR007645">
    <property type="entry name" value="RNA_pol_Rpb2_3"/>
</dbReference>
<evidence type="ECO:0000256" key="12">
    <source>
        <dbReference type="RuleBase" id="RU000434"/>
    </source>
</evidence>
<dbReference type="GO" id="GO:0003899">
    <property type="term" value="F:DNA-directed RNA polymerase activity"/>
    <property type="evidence" value="ECO:0007669"/>
    <property type="project" value="UniProtKB-EC"/>
</dbReference>
<keyword evidence="14" id="KW-0472">Membrane</keyword>
<evidence type="ECO:0000256" key="9">
    <source>
        <dbReference type="ARBA" id="ARBA00022842"/>
    </source>
</evidence>
<accession>A0AAD9WVG5</accession>
<dbReference type="InterPro" id="IPR007120">
    <property type="entry name" value="DNA-dir_RNAP_su2_dom"/>
</dbReference>
<evidence type="ECO:0000259" key="18">
    <source>
        <dbReference type="Pfam" id="PF04566"/>
    </source>
</evidence>
<dbReference type="Gene3D" id="2.40.270.10">
    <property type="entry name" value="DNA-directed RNA polymerase, subunit 2, domain 6"/>
    <property type="match status" value="1"/>
</dbReference>
<dbReference type="PROSITE" id="PS01166">
    <property type="entry name" value="RNA_POL_BETA"/>
    <property type="match status" value="1"/>
</dbReference>
<protein>
    <recommendedName>
        <fullName evidence="13">DNA-directed RNA polymerase subunit beta</fullName>
        <ecNumber evidence="13">2.7.7.6</ecNumber>
    </recommendedName>
</protein>
<feature type="domain" description="RNA polymerase Rpb2" evidence="18">
    <location>
        <begin position="60"/>
        <end position="91"/>
    </location>
</feature>
<dbReference type="Gene3D" id="3.90.1800.10">
    <property type="entry name" value="RNA polymerase alpha subunit dimerisation domain"/>
    <property type="match status" value="1"/>
</dbReference>
<evidence type="ECO:0000256" key="11">
    <source>
        <dbReference type="ARBA" id="ARBA00023242"/>
    </source>
</evidence>
<dbReference type="GO" id="GO:0008270">
    <property type="term" value="F:zinc ion binding"/>
    <property type="evidence" value="ECO:0007669"/>
    <property type="project" value="UniProtKB-KW"/>
</dbReference>
<dbReference type="Proteomes" id="UP001280121">
    <property type="component" value="Unassembled WGS sequence"/>
</dbReference>
<dbReference type="GO" id="GO:0003677">
    <property type="term" value="F:DNA binding"/>
    <property type="evidence" value="ECO:0007669"/>
    <property type="project" value="InterPro"/>
</dbReference>
<evidence type="ECO:0000256" key="2">
    <source>
        <dbReference type="ARBA" id="ARBA00006835"/>
    </source>
</evidence>
<evidence type="ECO:0000256" key="5">
    <source>
        <dbReference type="ARBA" id="ARBA00022695"/>
    </source>
</evidence>
<evidence type="ECO:0000256" key="4">
    <source>
        <dbReference type="ARBA" id="ARBA00022679"/>
    </source>
</evidence>
<dbReference type="GO" id="GO:0006351">
    <property type="term" value="P:DNA-templated transcription"/>
    <property type="evidence" value="ECO:0007669"/>
    <property type="project" value="InterPro"/>
</dbReference>
<dbReference type="GO" id="GO:0032549">
    <property type="term" value="F:ribonucleoside binding"/>
    <property type="evidence" value="ECO:0007669"/>
    <property type="project" value="InterPro"/>
</dbReference>
<feature type="transmembrane region" description="Helical" evidence="14">
    <location>
        <begin position="109"/>
        <end position="132"/>
    </location>
</feature>
<dbReference type="PANTHER" id="PTHR20856">
    <property type="entry name" value="DNA-DIRECTED RNA POLYMERASE I SUBUNIT 2"/>
    <property type="match status" value="1"/>
</dbReference>
<sequence length="533" mass="59999">MMCPVETPVGKACGPVKNVALMVHITVGSAPDLILDCLKNLELKDIEDISPGERAKGTKIIVNGFWVGIHRDPDKMVKTLRNLRRRHSIRNTYQSAMGKQAMGIYATNYQLRMVCIWLLFFFYDLSVSVILLQNAIVAIASYSGYNQGDSIIMNQSSIDRGLFRSLYFHTYKDEEKRMGTLVKETFGRPDRSNTMGMRHVSYDKLDDDGLVCHGTRVSCEDVIIGKTTPVAQDKAQGQASCCTRRDRSISLRHSETGTVDQVMLTTSADGLRLVKVKVRSVRIPQIGDKFSSMHGQKGTVGMTFGQEDMPWTVEGITPDIILNPHSFPSRMTVGQLMECIMGKEKVFAHYSEENEPYGDATLFTDLNVENIFNALHKLGYQKHGFETMYNGDTGRRLPAMIFIGPTYYQRLKHMAEDKIHSRARGPVQILTRQPVEGRARGGGIRFGEMERDCLISHGSALYLKDMLFDRSDAYRVHVCKHCGLMASADLEKNSFLCKGCNIRTNMVQVHIPYAWKLLVQELKALGIAPRMFT</sequence>
<dbReference type="AlphaFoldDB" id="A0AAD9WVG5"/>
<dbReference type="SUPFAM" id="SSF64484">
    <property type="entry name" value="beta and beta-prime subunits of DNA dependent RNA-polymerase"/>
    <property type="match status" value="1"/>
</dbReference>
<dbReference type="Pfam" id="PF04560">
    <property type="entry name" value="RNA_pol_Rpb2_7"/>
    <property type="match status" value="1"/>
</dbReference>
<keyword evidence="11" id="KW-0539">Nucleus</keyword>
<evidence type="ECO:0000259" key="16">
    <source>
        <dbReference type="Pfam" id="PF04560"/>
    </source>
</evidence>
<keyword evidence="9" id="KW-0460">Magnesium</keyword>
<keyword evidence="5 13" id="KW-0548">Nucleotidyltransferase</keyword>
<dbReference type="FunFam" id="3.90.1800.10:FF:000002">
    <property type="entry name" value="DNA-directed RNA polymerase subunit beta"/>
    <property type="match status" value="1"/>
</dbReference>
<evidence type="ECO:0000256" key="14">
    <source>
        <dbReference type="SAM" id="Phobius"/>
    </source>
</evidence>
<keyword evidence="7" id="KW-0863">Zinc-finger</keyword>
<evidence type="ECO:0000259" key="15">
    <source>
        <dbReference type="Pfam" id="PF00562"/>
    </source>
</evidence>
<evidence type="ECO:0000313" key="20">
    <source>
        <dbReference type="Proteomes" id="UP001280121"/>
    </source>
</evidence>
<evidence type="ECO:0000256" key="3">
    <source>
        <dbReference type="ARBA" id="ARBA00022478"/>
    </source>
</evidence>
<dbReference type="Gene3D" id="3.90.1070.20">
    <property type="match status" value="1"/>
</dbReference>
<keyword evidence="20" id="KW-1185">Reference proteome</keyword>
<comment type="similarity">
    <text evidence="2 12">Belongs to the RNA polymerase beta chain family.</text>
</comment>
<evidence type="ECO:0000256" key="13">
    <source>
        <dbReference type="RuleBase" id="RU363031"/>
    </source>
</evidence>